<dbReference type="Pfam" id="PF14691">
    <property type="entry name" value="Fer4_20"/>
    <property type="match status" value="1"/>
</dbReference>
<keyword evidence="2" id="KW-0004">4Fe-4S</keyword>
<dbReference type="InterPro" id="IPR019575">
    <property type="entry name" value="Nuop51_4Fe4S-bd"/>
</dbReference>
<feature type="domain" description="NADH-ubiquinone oxidoreductase 51kDa subunit iron-sulphur binding" evidence="6">
    <location>
        <begin position="450"/>
        <end position="495"/>
    </location>
</feature>
<dbReference type="SUPFAM" id="SSF142984">
    <property type="entry name" value="Nqo1 middle domain-like"/>
    <property type="match status" value="1"/>
</dbReference>
<comment type="caution">
    <text evidence="7">The sequence shown here is derived from an EMBL/GenBank/DDBJ whole genome shotgun (WGS) entry which is preliminary data.</text>
</comment>
<dbReference type="AlphaFoldDB" id="A0A971S1A4"/>
<evidence type="ECO:0000256" key="1">
    <source>
        <dbReference type="ARBA" id="ARBA00007523"/>
    </source>
</evidence>
<dbReference type="GO" id="GO:0046872">
    <property type="term" value="F:metal ion binding"/>
    <property type="evidence" value="ECO:0007669"/>
    <property type="project" value="UniProtKB-KW"/>
</dbReference>
<evidence type="ECO:0000256" key="2">
    <source>
        <dbReference type="ARBA" id="ARBA00022485"/>
    </source>
</evidence>
<evidence type="ECO:0000313" key="8">
    <source>
        <dbReference type="Proteomes" id="UP000777265"/>
    </source>
</evidence>
<dbReference type="Gene3D" id="3.40.50.11540">
    <property type="entry name" value="NADH-ubiquinone oxidoreductase 51kDa subunit"/>
    <property type="match status" value="1"/>
</dbReference>
<evidence type="ECO:0000259" key="6">
    <source>
        <dbReference type="SMART" id="SM00928"/>
    </source>
</evidence>
<dbReference type="SUPFAM" id="SSF52833">
    <property type="entry name" value="Thioredoxin-like"/>
    <property type="match status" value="1"/>
</dbReference>
<dbReference type="SUPFAM" id="SSF51971">
    <property type="entry name" value="Nucleotide-binding domain"/>
    <property type="match status" value="1"/>
</dbReference>
<dbReference type="FunFam" id="1.20.1440.230:FF:000001">
    <property type="entry name" value="Mitochondrial NADH dehydrogenase flavoprotein 1"/>
    <property type="match status" value="1"/>
</dbReference>
<dbReference type="FunFam" id="3.40.50.11540:FF:000001">
    <property type="entry name" value="NADH dehydrogenase [ubiquinone] flavoprotein 1, mitochondrial"/>
    <property type="match status" value="1"/>
</dbReference>
<dbReference type="Proteomes" id="UP000777265">
    <property type="component" value="Unassembled WGS sequence"/>
</dbReference>
<dbReference type="Gene3D" id="6.10.250.1450">
    <property type="match status" value="1"/>
</dbReference>
<dbReference type="GO" id="GO:0016491">
    <property type="term" value="F:oxidoreductase activity"/>
    <property type="evidence" value="ECO:0007669"/>
    <property type="project" value="InterPro"/>
</dbReference>
<evidence type="ECO:0000256" key="4">
    <source>
        <dbReference type="ARBA" id="ARBA00023004"/>
    </source>
</evidence>
<dbReference type="InterPro" id="IPR037207">
    <property type="entry name" value="Nuop51_4Fe4S-bd_sf"/>
</dbReference>
<dbReference type="GO" id="GO:0051539">
    <property type="term" value="F:4 iron, 4 sulfur cluster binding"/>
    <property type="evidence" value="ECO:0007669"/>
    <property type="project" value="UniProtKB-KW"/>
</dbReference>
<sequence>MALQARLAAHNDGEIPTIVIPAGTCCQASGANLLIRVAKRELLQKKLTDRVRLRITGCHGFCAMEPSVLVEPARTFYPKINPDDMARIIEAASKGEIITELLFVDPETGRPVEKQDDIPFFRKQVRTVIGRNEKVDPIRILDYIRNNGYLSLVNVISRGDPRFVLDEVKASGLRGRGGAGFPTGQKWELFASQKNGAAKYLICNADEGDPGAYMDRSVLEGNPHSIIEGMLIGAYGTGATEGIIYVRTEYPMAIKHLNTALKQARDLGLLGKDILGTGFSFDIEIVKGAGAFVCGEETALIRSIEGHMGEPRQRPPFPIVKGLYGKPTMINNVETWANIPVTIAMGGRSFAALGTSGSSGTKIFSLVGKIKNTGLVEVPMGMTLKEVVRDIGGGPAGKAEIKAIQTGGPSGGCIPASKFDLTIDYETLKSVGSIMGSGGMIVMDSNTCMVDVAKYFMGFLKDESCGKCFTCRKGTQRMYELLEDITVGMGTPEHLIVLEELALAVKDTTMCGLGQSASNPVLSTLKYFRHEYERHIHDKRCDAFVCKQLVGAPCQAACPVDTEPWRYVALVERGDYEEAYRVIRGANPLPGVSSRVCDRKCESRCNLGAGGGEAIAIRALKRFVTDRVDASVYRPEPGKTREERVAIIGGGPAGLAAAHYLSLLGYRVTIFEAADRLGGMLTCTLPAYRLPSRIAREEIESLLNENIQIECNRALGKDMTIEDVLGKGFKAVFIATGAHESWRLNLENEHVEGVYPSIDFLKKSKMEGIELARGHVGVIGGGNSAVDAARVALRQKGVTGVSLFYRRSRDEMPAYEEEIEAALEEGVRIETLISPVKIKVRQEEIETAIKEGIELHTLVSPVKIFSEEGRVVGIECIRNRLGEVDATGRRRPVEVPGSGFSLALDTLIIAIGERPESGTFASMGLEVDRSGRIKVDPRTLRTGLEGVFAGGDLVTGPNTVIDAIAAGKKAAQVIDGYLQGREVSEPSRATLPSVFIPPATVDDSEAGVAGRAIPPAVAPDKRTKNFIEVEMALPEDHAQSEARRCLRCDLAFTREASADQ</sequence>
<keyword evidence="4" id="KW-0408">Iron</keyword>
<dbReference type="Gene3D" id="3.50.50.60">
    <property type="entry name" value="FAD/NAD(P)-binding domain"/>
    <property type="match status" value="4"/>
</dbReference>
<dbReference type="SUPFAM" id="SSF140490">
    <property type="entry name" value="Nqo1C-terminal domain-like"/>
    <property type="match status" value="1"/>
</dbReference>
<dbReference type="PRINTS" id="PR00419">
    <property type="entry name" value="ADXRDTASE"/>
</dbReference>
<dbReference type="InterPro" id="IPR036188">
    <property type="entry name" value="FAD/NAD-bd_sf"/>
</dbReference>
<name>A0A971S1A4_9BACT</name>
<keyword evidence="3" id="KW-0479">Metal-binding</keyword>
<dbReference type="SUPFAM" id="SSF51905">
    <property type="entry name" value="FAD/NAD(P)-binding domain"/>
    <property type="match status" value="1"/>
</dbReference>
<dbReference type="InterPro" id="IPR011538">
    <property type="entry name" value="Nuo51_FMN-bd"/>
</dbReference>
<evidence type="ECO:0000256" key="3">
    <source>
        <dbReference type="ARBA" id="ARBA00022723"/>
    </source>
</evidence>
<dbReference type="Pfam" id="PF10589">
    <property type="entry name" value="NADH_4Fe-4S"/>
    <property type="match status" value="1"/>
</dbReference>
<accession>A0A971S1A4</accession>
<dbReference type="InterPro" id="IPR037225">
    <property type="entry name" value="Nuo51_FMN-bd_sf"/>
</dbReference>
<dbReference type="Pfam" id="PF01512">
    <property type="entry name" value="Complex1_51K"/>
    <property type="match status" value="1"/>
</dbReference>
<reference evidence="7" key="1">
    <citation type="journal article" date="2020" name="Biotechnol. Biofuels">
        <title>New insights from the biogas microbiome by comprehensive genome-resolved metagenomics of nearly 1600 species originating from multiple anaerobic digesters.</title>
        <authorList>
            <person name="Campanaro S."/>
            <person name="Treu L."/>
            <person name="Rodriguez-R L.M."/>
            <person name="Kovalovszki A."/>
            <person name="Ziels R.M."/>
            <person name="Maus I."/>
            <person name="Zhu X."/>
            <person name="Kougias P.G."/>
            <person name="Basile A."/>
            <person name="Luo G."/>
            <person name="Schluter A."/>
            <person name="Konstantinidis K.T."/>
            <person name="Angelidaki I."/>
        </authorList>
    </citation>
    <scope>NUCLEOTIDE SEQUENCE</scope>
    <source>
        <strain evidence="7">AS06rmzACSIP_7</strain>
    </source>
</reference>
<dbReference type="Gene3D" id="3.40.30.10">
    <property type="entry name" value="Glutaredoxin"/>
    <property type="match status" value="1"/>
</dbReference>
<dbReference type="SUPFAM" id="SSF142019">
    <property type="entry name" value="Nqo1 FMN-binding domain-like"/>
    <property type="match status" value="1"/>
</dbReference>
<dbReference type="SUPFAM" id="SSF46548">
    <property type="entry name" value="alpha-helical ferredoxin"/>
    <property type="match status" value="1"/>
</dbReference>
<dbReference type="InterPro" id="IPR028261">
    <property type="entry name" value="DPD_II"/>
</dbReference>
<organism evidence="7 8">
    <name type="scientific">Syntrophorhabdus aromaticivorans</name>
    <dbReference type="NCBI Taxonomy" id="328301"/>
    <lineage>
        <taxon>Bacteria</taxon>
        <taxon>Pseudomonadati</taxon>
        <taxon>Thermodesulfobacteriota</taxon>
        <taxon>Syntrophorhabdia</taxon>
        <taxon>Syntrophorhabdales</taxon>
        <taxon>Syntrophorhabdaceae</taxon>
        <taxon>Syntrophorhabdus</taxon>
    </lineage>
</organism>
<keyword evidence="5" id="KW-0411">Iron-sulfur</keyword>
<dbReference type="InterPro" id="IPR036249">
    <property type="entry name" value="Thioredoxin-like_sf"/>
</dbReference>
<comment type="similarity">
    <text evidence="1">Belongs to the complex I 51 kDa subunit family.</text>
</comment>
<dbReference type="PANTHER" id="PTHR43578">
    <property type="entry name" value="NADH-QUINONE OXIDOREDUCTASE SUBUNIT F"/>
    <property type="match status" value="1"/>
</dbReference>
<evidence type="ECO:0000256" key="5">
    <source>
        <dbReference type="ARBA" id="ARBA00023014"/>
    </source>
</evidence>
<dbReference type="Gene3D" id="1.20.1440.230">
    <property type="entry name" value="NADH-ubiquinone oxidoreductase 51kDa subunit, iron-sulphur binding domain"/>
    <property type="match status" value="1"/>
</dbReference>
<dbReference type="Gene3D" id="3.10.20.600">
    <property type="match status" value="1"/>
</dbReference>
<dbReference type="Pfam" id="PF07992">
    <property type="entry name" value="Pyr_redox_2"/>
    <property type="match status" value="1"/>
</dbReference>
<protein>
    <submittedName>
        <fullName evidence="7">FAD-dependent oxidoreductase</fullName>
    </submittedName>
</protein>
<reference evidence="7" key="2">
    <citation type="submission" date="2020-01" db="EMBL/GenBank/DDBJ databases">
        <authorList>
            <person name="Campanaro S."/>
        </authorList>
    </citation>
    <scope>NUCLEOTIDE SEQUENCE</scope>
    <source>
        <strain evidence="7">AS06rmzACSIP_7</strain>
    </source>
</reference>
<dbReference type="InterPro" id="IPR023753">
    <property type="entry name" value="FAD/NAD-binding_dom"/>
</dbReference>
<dbReference type="CDD" id="cd02980">
    <property type="entry name" value="TRX_Fd_family"/>
    <property type="match status" value="1"/>
</dbReference>
<dbReference type="PANTHER" id="PTHR43578:SF3">
    <property type="entry name" value="NADH-QUINONE OXIDOREDUCTASE SUBUNIT F"/>
    <property type="match status" value="1"/>
</dbReference>
<dbReference type="EMBL" id="JAAYEE010000233">
    <property type="protein sequence ID" value="NLW36305.1"/>
    <property type="molecule type" value="Genomic_DNA"/>
</dbReference>
<proteinExistence type="inferred from homology"/>
<dbReference type="SMART" id="SM00928">
    <property type="entry name" value="NADH_4Fe-4S"/>
    <property type="match status" value="1"/>
</dbReference>
<gene>
    <name evidence="7" type="ORF">GXY80_12650</name>
</gene>
<evidence type="ECO:0000313" key="7">
    <source>
        <dbReference type="EMBL" id="NLW36305.1"/>
    </source>
</evidence>